<evidence type="ECO:0000313" key="2">
    <source>
        <dbReference type="Proteomes" id="UP001242368"/>
    </source>
</evidence>
<proteinExistence type="predicted"/>
<evidence type="ECO:0000313" key="1">
    <source>
        <dbReference type="EMBL" id="MDN3708837.1"/>
    </source>
</evidence>
<keyword evidence="2" id="KW-1185">Reference proteome</keyword>
<gene>
    <name evidence="1" type="ORF">QW060_17185</name>
</gene>
<dbReference type="Proteomes" id="UP001242368">
    <property type="component" value="Unassembled WGS sequence"/>
</dbReference>
<reference evidence="2" key="1">
    <citation type="journal article" date="2019" name="Int. J. Syst. Evol. Microbiol.">
        <title>The Global Catalogue of Microorganisms (GCM) 10K type strain sequencing project: providing services to taxonomists for standard genome sequencing and annotation.</title>
        <authorList>
            <consortium name="The Broad Institute Genomics Platform"/>
            <consortium name="The Broad Institute Genome Sequencing Center for Infectious Disease"/>
            <person name="Wu L."/>
            <person name="Ma J."/>
        </authorList>
    </citation>
    <scope>NUCLEOTIDE SEQUENCE [LARGE SCALE GENOMIC DNA]</scope>
    <source>
        <strain evidence="2">CECT 7184</strain>
    </source>
</reference>
<protein>
    <submittedName>
        <fullName evidence="1">Uncharacterized protein</fullName>
    </submittedName>
</protein>
<dbReference type="EMBL" id="JAUFQU010000002">
    <property type="protein sequence ID" value="MDN3708837.1"/>
    <property type="molecule type" value="Genomic_DNA"/>
</dbReference>
<sequence length="59" mass="6590">MNVESVSIMGKAGILVGDKGDIMIPFAHINEGTGDNYPFENELKPEMLKDMVFLFVEEQ</sequence>
<organism evidence="1 2">
    <name type="scientific">Paenimyroides ceti</name>
    <dbReference type="NCBI Taxonomy" id="395087"/>
    <lineage>
        <taxon>Bacteria</taxon>
        <taxon>Pseudomonadati</taxon>
        <taxon>Bacteroidota</taxon>
        <taxon>Flavobacteriia</taxon>
        <taxon>Flavobacteriales</taxon>
        <taxon>Flavobacteriaceae</taxon>
        <taxon>Paenimyroides</taxon>
    </lineage>
</organism>
<name>A0ABT8CZ23_9FLAO</name>
<comment type="caution">
    <text evidence="1">The sequence shown here is derived from an EMBL/GenBank/DDBJ whole genome shotgun (WGS) entry which is preliminary data.</text>
</comment>
<dbReference type="Pfam" id="PF21850">
    <property type="entry name" value="DUF6909"/>
    <property type="match status" value="1"/>
</dbReference>
<dbReference type="InterPro" id="IPR054204">
    <property type="entry name" value="DUF6909"/>
</dbReference>
<accession>A0ABT8CZ23</accession>